<dbReference type="RefSeq" id="WP_105806230.1">
    <property type="nucleotide sequence ID" value="NZ_MWZD01000022.1"/>
</dbReference>
<feature type="region of interest" description="Disordered" evidence="1">
    <location>
        <begin position="30"/>
        <end position="56"/>
    </location>
</feature>
<name>A0A2S9QL35_9MICO</name>
<sequence length="121" mass="12670">MSTHRVGILILAGAALLSLGGCASSGSSDFVGSWGGDDPSPNITIEDDGRVSGTDGCNRLSGMGSFDGDRFVFGTLAQTKMACLDDAEVIEPWPESARVDGDELVLLDQDGNEVTRLPHRD</sequence>
<keyword evidence="5" id="KW-1185">Reference proteome</keyword>
<dbReference type="InterPro" id="IPR005184">
    <property type="entry name" value="DUF306_Meta_HslJ"/>
</dbReference>
<evidence type="ECO:0000313" key="4">
    <source>
        <dbReference type="EMBL" id="PRI10293.1"/>
    </source>
</evidence>
<reference evidence="4 5" key="1">
    <citation type="journal article" date="2017" name="New Microbes New Infect">
        <title>Genome sequence of 'Leucobacter massiliensis' sp. nov. isolated from human pharynx after travel to the 2014 Hajj.</title>
        <authorList>
            <person name="Leangapichart T."/>
            <person name="Gautret P."/>
            <person name="Nguyen T.T."/>
            <person name="Armstrong N."/>
            <person name="Rolain J.M."/>
        </authorList>
    </citation>
    <scope>NUCLEOTIDE SEQUENCE [LARGE SCALE GENOMIC DNA]</scope>
    <source>
        <strain evidence="4 5">122RC15</strain>
    </source>
</reference>
<dbReference type="Gene3D" id="2.40.128.270">
    <property type="match status" value="1"/>
</dbReference>
<organism evidence="4 5">
    <name type="scientific">Leucobacter massiliensis</name>
    <dbReference type="NCBI Taxonomy" id="1686285"/>
    <lineage>
        <taxon>Bacteria</taxon>
        <taxon>Bacillati</taxon>
        <taxon>Actinomycetota</taxon>
        <taxon>Actinomycetes</taxon>
        <taxon>Micrococcales</taxon>
        <taxon>Microbacteriaceae</taxon>
        <taxon>Leucobacter</taxon>
    </lineage>
</organism>
<comment type="caution">
    <text evidence="4">The sequence shown here is derived from an EMBL/GenBank/DDBJ whole genome shotgun (WGS) entry which is preliminary data.</text>
</comment>
<dbReference type="Pfam" id="PF03724">
    <property type="entry name" value="META"/>
    <property type="match status" value="1"/>
</dbReference>
<gene>
    <name evidence="4" type="ORF">B4915_12940</name>
</gene>
<dbReference type="AlphaFoldDB" id="A0A2S9QL35"/>
<dbReference type="Proteomes" id="UP000238650">
    <property type="component" value="Unassembled WGS sequence"/>
</dbReference>
<feature type="domain" description="DUF306" evidence="3">
    <location>
        <begin position="40"/>
        <end position="116"/>
    </location>
</feature>
<evidence type="ECO:0000259" key="3">
    <source>
        <dbReference type="Pfam" id="PF03724"/>
    </source>
</evidence>
<dbReference type="EMBL" id="MWZD01000022">
    <property type="protein sequence ID" value="PRI10293.1"/>
    <property type="molecule type" value="Genomic_DNA"/>
</dbReference>
<evidence type="ECO:0000256" key="2">
    <source>
        <dbReference type="SAM" id="SignalP"/>
    </source>
</evidence>
<dbReference type="OrthoDB" id="4990393at2"/>
<feature type="signal peptide" evidence="2">
    <location>
        <begin position="1"/>
        <end position="23"/>
    </location>
</feature>
<keyword evidence="2" id="KW-0732">Signal</keyword>
<feature type="chain" id="PRO_5015783684" description="DUF306 domain-containing protein" evidence="2">
    <location>
        <begin position="24"/>
        <end position="121"/>
    </location>
</feature>
<protein>
    <recommendedName>
        <fullName evidence="3">DUF306 domain-containing protein</fullName>
    </recommendedName>
</protein>
<accession>A0A2S9QL35</accession>
<dbReference type="InterPro" id="IPR038670">
    <property type="entry name" value="HslJ-like_sf"/>
</dbReference>
<evidence type="ECO:0000256" key="1">
    <source>
        <dbReference type="SAM" id="MobiDB-lite"/>
    </source>
</evidence>
<evidence type="ECO:0000313" key="5">
    <source>
        <dbReference type="Proteomes" id="UP000238650"/>
    </source>
</evidence>
<proteinExistence type="predicted"/>
<dbReference type="PROSITE" id="PS51257">
    <property type="entry name" value="PROKAR_LIPOPROTEIN"/>
    <property type="match status" value="1"/>
</dbReference>